<proteinExistence type="predicted"/>
<accession>A0AAN7E498</accession>
<evidence type="ECO:0000313" key="1">
    <source>
        <dbReference type="EMBL" id="KAK4562921.1"/>
    </source>
</evidence>
<reference evidence="1 2" key="1">
    <citation type="journal article" date="2023" name="G3 (Bethesda)">
        <title>A haplotype-resolved chromosome-scale genome for Quercus rubra L. provides insights into the genetics of adaptive traits for red oak species.</title>
        <authorList>
            <person name="Kapoor B."/>
            <person name="Jenkins J."/>
            <person name="Schmutz J."/>
            <person name="Zhebentyayeva T."/>
            <person name="Kuelheim C."/>
            <person name="Coggeshall M."/>
            <person name="Heim C."/>
            <person name="Lasky J.R."/>
            <person name="Leites L."/>
            <person name="Islam-Faridi N."/>
            <person name="Romero-Severson J."/>
            <person name="DeLeo V.L."/>
            <person name="Lucas S.M."/>
            <person name="Lazic D."/>
            <person name="Gailing O."/>
            <person name="Carlson J."/>
            <person name="Staton M."/>
        </authorList>
    </citation>
    <scope>NUCLEOTIDE SEQUENCE [LARGE SCALE GENOMIC DNA]</scope>
    <source>
        <strain evidence="1">Pseudo-F2</strain>
    </source>
</reference>
<comment type="caution">
    <text evidence="1">The sequence shown here is derived from an EMBL/GenBank/DDBJ whole genome shotgun (WGS) entry which is preliminary data.</text>
</comment>
<evidence type="ECO:0000313" key="2">
    <source>
        <dbReference type="Proteomes" id="UP001324115"/>
    </source>
</evidence>
<dbReference type="EMBL" id="JAXUIC010000011">
    <property type="protein sequence ID" value="KAK4562921.1"/>
    <property type="molecule type" value="Genomic_DNA"/>
</dbReference>
<dbReference type="PANTHER" id="PTHR36346">
    <property type="entry name" value="EXPRESSED PROTEIN"/>
    <property type="match status" value="1"/>
</dbReference>
<keyword evidence="2" id="KW-1185">Reference proteome</keyword>
<name>A0AAN7E498_QUERU</name>
<organism evidence="1 2">
    <name type="scientific">Quercus rubra</name>
    <name type="common">Northern red oak</name>
    <name type="synonym">Quercus borealis</name>
    <dbReference type="NCBI Taxonomy" id="3512"/>
    <lineage>
        <taxon>Eukaryota</taxon>
        <taxon>Viridiplantae</taxon>
        <taxon>Streptophyta</taxon>
        <taxon>Embryophyta</taxon>
        <taxon>Tracheophyta</taxon>
        <taxon>Spermatophyta</taxon>
        <taxon>Magnoliopsida</taxon>
        <taxon>eudicotyledons</taxon>
        <taxon>Gunneridae</taxon>
        <taxon>Pentapetalae</taxon>
        <taxon>rosids</taxon>
        <taxon>fabids</taxon>
        <taxon>Fagales</taxon>
        <taxon>Fagaceae</taxon>
        <taxon>Quercus</taxon>
    </lineage>
</organism>
<protein>
    <submittedName>
        <fullName evidence="1">Uncharacterized protein</fullName>
    </submittedName>
</protein>
<dbReference type="PANTHER" id="PTHR36346:SF2">
    <property type="entry name" value="EXPRESSED PROTEIN"/>
    <property type="match status" value="1"/>
</dbReference>
<dbReference type="Proteomes" id="UP001324115">
    <property type="component" value="Unassembled WGS sequence"/>
</dbReference>
<dbReference type="AlphaFoldDB" id="A0AAN7E498"/>
<sequence length="69" mass="7943">MAAVVETWIGQLAKLKEKVKAKTQKPLFSKAKEEVEEEKEGATKEARMVQRENMSETTVCLLMDRFSPW</sequence>
<gene>
    <name evidence="1" type="ORF">RGQ29_005412</name>
</gene>